<feature type="transmembrane region" description="Helical" evidence="26">
    <location>
        <begin position="420"/>
        <end position="443"/>
    </location>
</feature>
<evidence type="ECO:0000256" key="19">
    <source>
        <dbReference type="ARBA" id="ARBA00044919"/>
    </source>
</evidence>
<comment type="catalytic activity">
    <reaction evidence="11">
        <text>L-alpha-aminoacyl-L-histidine(out) = L-alpha-aminoacyl-L-histidine(in)</text>
        <dbReference type="Rhea" id="RHEA:79375"/>
        <dbReference type="ChEBI" id="CHEBI:229967"/>
    </reaction>
</comment>
<evidence type="ECO:0000256" key="12">
    <source>
        <dbReference type="ARBA" id="ARBA00044891"/>
    </source>
</evidence>
<comment type="catalytic activity">
    <reaction evidence="8">
        <text>L-lysyl-L-alanine(out) = L-lysyl-L-alanine(in)</text>
        <dbReference type="Rhea" id="RHEA:79399"/>
        <dbReference type="ChEBI" id="CHEBI:229954"/>
    </reaction>
</comment>
<comment type="subcellular location">
    <subcellularLocation>
        <location evidence="1">Lysosome membrane</location>
        <topology evidence="1">Multi-pass membrane protein</topology>
    </subcellularLocation>
</comment>
<keyword evidence="7" id="KW-0458">Lysosome</keyword>
<feature type="compositionally biased region" description="Basic and acidic residues" evidence="25">
    <location>
        <begin position="143"/>
        <end position="154"/>
    </location>
</feature>
<comment type="catalytic activity">
    <reaction evidence="14">
        <text>L-aspartyl-L-lysine(out) = L-aspartyl-L-lysine(in)</text>
        <dbReference type="Rhea" id="RHEA:79411"/>
        <dbReference type="ChEBI" id="CHEBI:229953"/>
    </reaction>
</comment>
<dbReference type="Pfam" id="PF07690">
    <property type="entry name" value="MFS_1"/>
    <property type="match status" value="1"/>
</dbReference>
<evidence type="ECO:0000256" key="6">
    <source>
        <dbReference type="ARBA" id="ARBA00023136"/>
    </source>
</evidence>
<dbReference type="SUPFAM" id="SSF103473">
    <property type="entry name" value="MFS general substrate transporter"/>
    <property type="match status" value="1"/>
</dbReference>
<dbReference type="CDD" id="cd06174">
    <property type="entry name" value="MFS"/>
    <property type="match status" value="1"/>
</dbReference>
<feature type="transmembrane region" description="Helical" evidence="26">
    <location>
        <begin position="656"/>
        <end position="675"/>
    </location>
</feature>
<keyword evidence="3" id="KW-0813">Transport</keyword>
<comment type="subunit">
    <text evidence="24">Homodimer. Interacts with lysosomal protein GLMP (via lumenal domain); the interaction starts while both proteins are still in the endoplasmic reticulum and is required for stabilization of MFSD1 in lysosomes but has no direct effect on its targeting to lysosomes or transporter activity.</text>
</comment>
<feature type="transmembrane region" description="Helical" evidence="26">
    <location>
        <begin position="739"/>
        <end position="763"/>
    </location>
</feature>
<feature type="compositionally biased region" description="Basic and acidic residues" evidence="25">
    <location>
        <begin position="117"/>
        <end position="127"/>
    </location>
</feature>
<comment type="catalytic activity">
    <reaction evidence="18">
        <text>L-histidyl-L-alpha-amino acid(out) = L-histidyl-L-alpha-amino acid(in)</text>
        <dbReference type="Rhea" id="RHEA:79379"/>
        <dbReference type="ChEBI" id="CHEBI:229964"/>
    </reaction>
</comment>
<comment type="catalytic activity">
    <reaction evidence="19">
        <text>L-alanyl-L-lysine(out) = L-alanyl-L-lysine(in)</text>
        <dbReference type="Rhea" id="RHEA:79415"/>
        <dbReference type="ChEBI" id="CHEBI:192470"/>
    </reaction>
</comment>
<evidence type="ECO:0000256" key="8">
    <source>
        <dbReference type="ARBA" id="ARBA00044876"/>
    </source>
</evidence>
<comment type="catalytic activity">
    <reaction evidence="17">
        <text>L-arginyl-glycine(out) = L-arginyl-glycine(in)</text>
        <dbReference type="Rhea" id="RHEA:79391"/>
        <dbReference type="ChEBI" id="CHEBI:229955"/>
    </reaction>
</comment>
<evidence type="ECO:0000256" key="16">
    <source>
        <dbReference type="ARBA" id="ARBA00044900"/>
    </source>
</evidence>
<dbReference type="GO" id="GO:0005765">
    <property type="term" value="C:lysosomal membrane"/>
    <property type="evidence" value="ECO:0007669"/>
    <property type="project" value="UniProtKB-SubCell"/>
</dbReference>
<evidence type="ECO:0000256" key="5">
    <source>
        <dbReference type="ARBA" id="ARBA00022989"/>
    </source>
</evidence>
<dbReference type="InterPro" id="IPR036259">
    <property type="entry name" value="MFS_trans_sf"/>
</dbReference>
<comment type="catalytic activity">
    <reaction evidence="12">
        <text>L-lysyl-L-alpha-amino acid(out) = L-lysyl-L-alpha-amino acid(in)</text>
        <dbReference type="Rhea" id="RHEA:79387"/>
        <dbReference type="ChEBI" id="CHEBI:229965"/>
    </reaction>
</comment>
<feature type="compositionally biased region" description="Basic and acidic residues" evidence="25">
    <location>
        <begin position="68"/>
        <end position="81"/>
    </location>
</feature>
<gene>
    <name evidence="27" type="ORF">NSK_005766</name>
</gene>
<evidence type="ECO:0000256" key="3">
    <source>
        <dbReference type="ARBA" id="ARBA00022448"/>
    </source>
</evidence>
<evidence type="ECO:0000256" key="14">
    <source>
        <dbReference type="ARBA" id="ARBA00044898"/>
    </source>
</evidence>
<keyword evidence="4 26" id="KW-0812">Transmembrane</keyword>
<name>A0A4D9CUH8_9STRA</name>
<evidence type="ECO:0000256" key="9">
    <source>
        <dbReference type="ARBA" id="ARBA00044878"/>
    </source>
</evidence>
<dbReference type="EMBL" id="SDOX01000086">
    <property type="protein sequence ID" value="TFJ82941.1"/>
    <property type="molecule type" value="Genomic_DNA"/>
</dbReference>
<keyword evidence="28" id="KW-1185">Reference proteome</keyword>
<feature type="transmembrane region" description="Helical" evidence="26">
    <location>
        <begin position="360"/>
        <end position="379"/>
    </location>
</feature>
<evidence type="ECO:0000256" key="17">
    <source>
        <dbReference type="ARBA" id="ARBA00044903"/>
    </source>
</evidence>
<dbReference type="AlphaFoldDB" id="A0A4D9CUH8"/>
<evidence type="ECO:0000256" key="7">
    <source>
        <dbReference type="ARBA" id="ARBA00023228"/>
    </source>
</evidence>
<comment type="caution">
    <text evidence="27">The sequence shown here is derived from an EMBL/GenBank/DDBJ whole genome shotgun (WGS) entry which is preliminary data.</text>
</comment>
<keyword evidence="6 26" id="KW-0472">Membrane</keyword>
<dbReference type="InterPro" id="IPR011701">
    <property type="entry name" value="MFS"/>
</dbReference>
<feature type="region of interest" description="Disordered" evidence="25">
    <location>
        <begin position="1"/>
        <end position="162"/>
    </location>
</feature>
<evidence type="ECO:0000256" key="18">
    <source>
        <dbReference type="ARBA" id="ARBA00044912"/>
    </source>
</evidence>
<evidence type="ECO:0000256" key="24">
    <source>
        <dbReference type="ARBA" id="ARBA00046376"/>
    </source>
</evidence>
<evidence type="ECO:0000256" key="25">
    <source>
        <dbReference type="SAM" id="MobiDB-lite"/>
    </source>
</evidence>
<evidence type="ECO:0000256" key="10">
    <source>
        <dbReference type="ARBA" id="ARBA00044881"/>
    </source>
</evidence>
<comment type="catalytic activity">
    <reaction evidence="15">
        <text>L-arginyl-L-alpha-amino acid(out) = L-arginyl-L-alpha-amino acid(in)</text>
        <dbReference type="Rhea" id="RHEA:79371"/>
        <dbReference type="ChEBI" id="CHEBI:84315"/>
    </reaction>
</comment>
<comment type="catalytic activity">
    <reaction evidence="16">
        <text>L-lysyl-L-lysine(out) = L-lysyl-L-lysine(in)</text>
        <dbReference type="Rhea" id="RHEA:79403"/>
        <dbReference type="ChEBI" id="CHEBI:229956"/>
    </reaction>
</comment>
<feature type="transmembrane region" description="Helical" evidence="26">
    <location>
        <begin position="293"/>
        <end position="316"/>
    </location>
</feature>
<feature type="transmembrane region" description="Helical" evidence="26">
    <location>
        <begin position="858"/>
        <end position="880"/>
    </location>
</feature>
<dbReference type="OrthoDB" id="8120565at2759"/>
<comment type="similarity">
    <text evidence="2">Belongs to the major facilitator superfamily.</text>
</comment>
<dbReference type="GO" id="GO:0022857">
    <property type="term" value="F:transmembrane transporter activity"/>
    <property type="evidence" value="ECO:0007669"/>
    <property type="project" value="InterPro"/>
</dbReference>
<evidence type="ECO:0000256" key="13">
    <source>
        <dbReference type="ARBA" id="ARBA00044893"/>
    </source>
</evidence>
<evidence type="ECO:0000256" key="2">
    <source>
        <dbReference type="ARBA" id="ARBA00008335"/>
    </source>
</evidence>
<feature type="region of interest" description="Disordered" evidence="25">
    <location>
        <begin position="548"/>
        <end position="592"/>
    </location>
</feature>
<evidence type="ECO:0000313" key="28">
    <source>
        <dbReference type="Proteomes" id="UP000355283"/>
    </source>
</evidence>
<feature type="transmembrane region" description="Helical" evidence="26">
    <location>
        <begin position="328"/>
        <end position="348"/>
    </location>
</feature>
<comment type="catalytic activity">
    <reaction evidence="10">
        <text>L-alpha-aminoacyl-L-arginine(out) = L-alpha-aminoacyl-L-arginine(in)</text>
        <dbReference type="Rhea" id="RHEA:79367"/>
        <dbReference type="ChEBI" id="CHEBI:229968"/>
    </reaction>
</comment>
<feature type="compositionally biased region" description="Low complexity" evidence="25">
    <location>
        <begin position="9"/>
        <end position="48"/>
    </location>
</feature>
<comment type="catalytic activity">
    <reaction evidence="20">
        <text>L-lysyl-glycine(out) = L-lysyl-glycine(in)</text>
        <dbReference type="Rhea" id="RHEA:79407"/>
        <dbReference type="ChEBI" id="CHEBI:191202"/>
    </reaction>
</comment>
<dbReference type="Proteomes" id="UP000355283">
    <property type="component" value="Unassembled WGS sequence"/>
</dbReference>
<evidence type="ECO:0000256" key="20">
    <source>
        <dbReference type="ARBA" id="ARBA00044924"/>
    </source>
</evidence>
<organism evidence="27 28">
    <name type="scientific">Nannochloropsis salina CCMP1776</name>
    <dbReference type="NCBI Taxonomy" id="1027361"/>
    <lineage>
        <taxon>Eukaryota</taxon>
        <taxon>Sar</taxon>
        <taxon>Stramenopiles</taxon>
        <taxon>Ochrophyta</taxon>
        <taxon>Eustigmatophyceae</taxon>
        <taxon>Eustigmatales</taxon>
        <taxon>Monodopsidaceae</taxon>
        <taxon>Microchloropsis</taxon>
        <taxon>Microchloropsis salina</taxon>
    </lineage>
</organism>
<evidence type="ECO:0000256" key="11">
    <source>
        <dbReference type="ARBA" id="ARBA00044884"/>
    </source>
</evidence>
<evidence type="ECO:0000256" key="1">
    <source>
        <dbReference type="ARBA" id="ARBA00004155"/>
    </source>
</evidence>
<dbReference type="PANTHER" id="PTHR23512:SF3">
    <property type="entry name" value="MAJOR FACILITATOR SUPERFAMILY DOMAIN-CONTAINING PROTEIN 1"/>
    <property type="match status" value="1"/>
</dbReference>
<evidence type="ECO:0000256" key="26">
    <source>
        <dbReference type="SAM" id="Phobius"/>
    </source>
</evidence>
<reference evidence="27 28" key="1">
    <citation type="submission" date="2019-01" db="EMBL/GenBank/DDBJ databases">
        <title>Nuclear Genome Assembly of the Microalgal Biofuel strain Nannochloropsis salina CCMP1776.</title>
        <authorList>
            <person name="Hovde B."/>
        </authorList>
    </citation>
    <scope>NUCLEOTIDE SEQUENCE [LARGE SCALE GENOMIC DNA]</scope>
    <source>
        <strain evidence="27 28">CCMP1776</strain>
    </source>
</reference>
<accession>A0A4D9CUH8</accession>
<comment type="catalytic activity">
    <reaction evidence="13">
        <text>L-alpha-aminoacyl-L-lysine(out) = L-alpha-aminoacyl-L-lysine(in)</text>
        <dbReference type="Rhea" id="RHEA:79383"/>
        <dbReference type="ChEBI" id="CHEBI:229966"/>
    </reaction>
</comment>
<evidence type="ECO:0000256" key="21">
    <source>
        <dbReference type="ARBA" id="ARBA00044985"/>
    </source>
</evidence>
<evidence type="ECO:0000256" key="22">
    <source>
        <dbReference type="ARBA" id="ARBA00045018"/>
    </source>
</evidence>
<keyword evidence="5 26" id="KW-1133">Transmembrane helix</keyword>
<evidence type="ECO:0000256" key="23">
    <source>
        <dbReference type="ARBA" id="ARBA00045709"/>
    </source>
</evidence>
<feature type="transmembrane region" description="Helical" evidence="26">
    <location>
        <begin position="769"/>
        <end position="789"/>
    </location>
</feature>
<evidence type="ECO:0000256" key="4">
    <source>
        <dbReference type="ARBA" id="ARBA00022692"/>
    </source>
</evidence>
<feature type="transmembrane region" description="Helical" evidence="26">
    <location>
        <begin position="455"/>
        <end position="474"/>
    </location>
</feature>
<evidence type="ECO:0000313" key="27">
    <source>
        <dbReference type="EMBL" id="TFJ82941.1"/>
    </source>
</evidence>
<dbReference type="Gene3D" id="1.20.1250.20">
    <property type="entry name" value="MFS general substrate transporter like domains"/>
    <property type="match status" value="2"/>
</dbReference>
<protein>
    <recommendedName>
        <fullName evidence="21">Lysosomal dipeptide transporter MFSD1</fullName>
    </recommendedName>
    <alternativeName>
        <fullName evidence="22">Major facilitator superfamily domain-containing protein 1</fullName>
    </alternativeName>
</protein>
<feature type="compositionally biased region" description="Basic and acidic residues" evidence="25">
    <location>
        <begin position="576"/>
        <end position="590"/>
    </location>
</feature>
<dbReference type="InterPro" id="IPR052187">
    <property type="entry name" value="MFSD1"/>
</dbReference>
<comment type="catalytic activity">
    <reaction evidence="9">
        <text>L-histidyl-glycine(out) = L-histidyl-glycine(in)</text>
        <dbReference type="Rhea" id="RHEA:79395"/>
        <dbReference type="ChEBI" id="CHEBI:229957"/>
    </reaction>
</comment>
<dbReference type="PANTHER" id="PTHR23512">
    <property type="entry name" value="MAJOR FACILITATOR SUPERFAMILY DOMAIN-CONTAINING PROTEIN 1"/>
    <property type="match status" value="1"/>
</dbReference>
<evidence type="ECO:0000256" key="15">
    <source>
        <dbReference type="ARBA" id="ARBA00044899"/>
    </source>
</evidence>
<comment type="function">
    <text evidence="23">Lysosomal dipeptide uniporter that selectively exports lysine, arginine or histidine-containing dipeptides with a net positive charge from the lysosome lumen into the cytosol. Could play a role in a specific type of protein O-glycosylation indirectly regulating macrophages migration and tissue invasion. Also essential for liver homeostasis.</text>
</comment>
<proteinExistence type="inferred from homology"/>
<sequence length="892" mass="95512">MASPSRLMSPTNTATTVTGTTGSAGEGSSDSLESDESSSANTSSSPSRSNDDRSRAPRITRSRSGMLKAREHAGIPEKSFDLHVTLPPDPKERGSPPSDLGTPSKPSAPRPGSLLRRHSDYPRKVSDIKPSLNPKPITSHSVSFKEEDLSKDEMPAPVTKYSRSLTMGAADLRGLKALKSPSSRSRGGFEPASPFQKDLEARWLEAMAKRRRREEEASPEPRTPRPAQLARFASFSVIDTPRPPPVMASDSMSLLVDDVMPHALSRLMSGRITPKEFQEARALCLPGTWGHRALLWAACFAAFGAAYAKTIIAAVAPSLIEDFGISKSVYGALSGLPAISNMVAGPLGGALIDRMGSDKGCVLFALIVVVGSGCSILALPTQSLALLASSQIIMGVGKGTLTTAQKVFLRLASHPGEMSFFFALSFSLTHLGTFLAFLISPLVEQMSSIGYRSSIWASGAVAVFSFLCCLPLLGKLRHVEPFMRRSSKRGRAGFWELEEEEGEETWDDVASEEVPWIGEMAAGEDGGEGGREEGPWRRPQLSLEVVERGLGGPRSGGTPVARALAPTSGQGQEAAEGEREGGREGERREEEEAAAGLFASVHGYPASSTLFSPSVSARSPSVRARRPPSLLARLRRCLGRGLFSLTAAFRQCFSDLLTLPFFFLLVTTFTFYGAFQPLETFAVSYLKSNQGFTSTHASLCASILPSLSVLLSPPMGALVDKELAPFSSARPRSWRRTYLWPPGSTLLWSMLLTALGLVCLLPAPSQALSWIPGFFLVSLGYAFSCASIWTAIPYFVPDRSLGLALGMIHAIDDAAILAVQVEVGRLLDQAREEAEALGSAGEAELMETLEDLEYERSVLPMLIGLAVVAALATLPVMSALKKKLSAGGLEFA</sequence>